<keyword evidence="4" id="KW-0804">Transcription</keyword>
<dbReference type="InterPro" id="IPR054502">
    <property type="entry name" value="bHLH-TF_ACT-like_plant"/>
</dbReference>
<evidence type="ECO:0000313" key="9">
    <source>
        <dbReference type="Proteomes" id="UP001188597"/>
    </source>
</evidence>
<feature type="compositionally biased region" description="Polar residues" evidence="6">
    <location>
        <begin position="514"/>
        <end position="527"/>
    </location>
</feature>
<proteinExistence type="predicted"/>
<dbReference type="InterPro" id="IPR011598">
    <property type="entry name" value="bHLH_dom"/>
</dbReference>
<feature type="compositionally biased region" description="Basic and acidic residues" evidence="6">
    <location>
        <begin position="496"/>
        <end position="513"/>
    </location>
</feature>
<dbReference type="Pfam" id="PF14215">
    <property type="entry name" value="bHLH-MYC_N"/>
    <property type="match status" value="1"/>
</dbReference>
<dbReference type="GO" id="GO:0005634">
    <property type="term" value="C:nucleus"/>
    <property type="evidence" value="ECO:0007669"/>
    <property type="project" value="UniProtKB-SubCell"/>
</dbReference>
<evidence type="ECO:0000313" key="8">
    <source>
        <dbReference type="EMBL" id="KAK3034540.1"/>
    </source>
</evidence>
<evidence type="ECO:0000256" key="1">
    <source>
        <dbReference type="ARBA" id="ARBA00004123"/>
    </source>
</evidence>
<feature type="region of interest" description="Disordered" evidence="6">
    <location>
        <begin position="496"/>
        <end position="545"/>
    </location>
</feature>
<keyword evidence="9" id="KW-1185">Reference proteome</keyword>
<dbReference type="Pfam" id="PF22754">
    <property type="entry name" value="bHLH-TF_ACT-like_plant"/>
    <property type="match status" value="1"/>
</dbReference>
<keyword evidence="3" id="KW-0010">Activator</keyword>
<dbReference type="InterPro" id="IPR036638">
    <property type="entry name" value="HLH_DNA-bd_sf"/>
</dbReference>
<accession>A0AA88X230</accession>
<keyword evidence="5" id="KW-0539">Nucleus</keyword>
<sequence length="649" mass="72748">MATGQENLLDAVVVPQEHQNLRKQLALAVKGMQWSYAIFWSVSSRQPGVLEWGDGYYNGDIKTRKTIQAVEFDADHLGLQRTEQLRELYESLSTAETNPQARRPSAALSPEDLTDAEWYFLVCMSFVFNIGQGLPGRTLANNKTIWLQNAHYADSKVFTRSLLAKTVVCFPCLGGVVELGISELVLEDPIVIQHMKASFLDIPYQMRTSKYISEAARIEKEFVCPKLDQDIMEYSLDPVVECEDVNLHSPNYGSNGFELKLEEPIMFEGASQVQSWQFNDDEFSNCVQTSMSSSDCISQASLSPEKNVPVVPSEQKENNGCLVDFQECSHTTLASFDSRKNDIHYQSVLSTLFKTSHPLIIGPGFQNSNNVSCFISWKKGGMSVRQIAERGTPQRLLKKVLFKVAQMHGKSLLKSREANERLQKLSRPEADDLETDHVLSERRRREKIKDRFSVLGSLVPSAGKVDKVSLLDDTIEYLKELEGKVKKLESSKEGAEMEVRTQRKPCDVAERTSDNYGNNKIGNSKKSLVNKRKASDIDETEAETNQVLPKDDSLTDDLTVSVIDRNVLVEIRCPWKEGLLLEIMDATSKLHLDSHSVQSSSVDGILSLTIRSKMLVNLNPVILTIQLKGSPPATIGLIRQALRRVIQNG</sequence>
<evidence type="ECO:0000259" key="7">
    <source>
        <dbReference type="PROSITE" id="PS50888"/>
    </source>
</evidence>
<evidence type="ECO:0000256" key="6">
    <source>
        <dbReference type="SAM" id="MobiDB-lite"/>
    </source>
</evidence>
<evidence type="ECO:0000256" key="4">
    <source>
        <dbReference type="ARBA" id="ARBA00023163"/>
    </source>
</evidence>
<dbReference type="SMART" id="SM00353">
    <property type="entry name" value="HLH"/>
    <property type="match status" value="1"/>
</dbReference>
<reference evidence="8" key="1">
    <citation type="submission" date="2022-12" db="EMBL/GenBank/DDBJ databases">
        <title>Draft genome assemblies for two species of Escallonia (Escalloniales).</title>
        <authorList>
            <person name="Chanderbali A."/>
            <person name="Dervinis C."/>
            <person name="Anghel I."/>
            <person name="Soltis D."/>
            <person name="Soltis P."/>
            <person name="Zapata F."/>
        </authorList>
    </citation>
    <scope>NUCLEOTIDE SEQUENCE</scope>
    <source>
        <strain evidence="8">UCBG64.0493</strain>
        <tissue evidence="8">Leaf</tissue>
    </source>
</reference>
<dbReference type="Proteomes" id="UP001188597">
    <property type="component" value="Unassembled WGS sequence"/>
</dbReference>
<comment type="subcellular location">
    <subcellularLocation>
        <location evidence="1">Nucleus</location>
    </subcellularLocation>
</comment>
<dbReference type="Pfam" id="PF00010">
    <property type="entry name" value="HLH"/>
    <property type="match status" value="1"/>
</dbReference>
<dbReference type="PROSITE" id="PS50888">
    <property type="entry name" value="BHLH"/>
    <property type="match status" value="1"/>
</dbReference>
<dbReference type="Gene3D" id="4.10.280.10">
    <property type="entry name" value="Helix-loop-helix DNA-binding domain"/>
    <property type="match status" value="1"/>
</dbReference>
<dbReference type="PANTHER" id="PTHR46266:SF3">
    <property type="entry name" value="TRANSCRIPTION FACTOR EGL1"/>
    <property type="match status" value="1"/>
</dbReference>
<keyword evidence="2" id="KW-0805">Transcription regulation</keyword>
<evidence type="ECO:0000256" key="5">
    <source>
        <dbReference type="ARBA" id="ARBA00023242"/>
    </source>
</evidence>
<evidence type="ECO:0000256" key="2">
    <source>
        <dbReference type="ARBA" id="ARBA00023015"/>
    </source>
</evidence>
<dbReference type="GO" id="GO:0046983">
    <property type="term" value="F:protein dimerization activity"/>
    <property type="evidence" value="ECO:0007669"/>
    <property type="project" value="InterPro"/>
</dbReference>
<dbReference type="PANTHER" id="PTHR46266">
    <property type="entry name" value="TRANSCRIPTION FACTOR TT8"/>
    <property type="match status" value="1"/>
</dbReference>
<gene>
    <name evidence="8" type="ORF">RJ639_033786</name>
</gene>
<feature type="domain" description="BHLH" evidence="7">
    <location>
        <begin position="432"/>
        <end position="481"/>
    </location>
</feature>
<dbReference type="GO" id="GO:0080090">
    <property type="term" value="P:regulation of primary metabolic process"/>
    <property type="evidence" value="ECO:0007669"/>
    <property type="project" value="UniProtKB-ARBA"/>
</dbReference>
<comment type="caution">
    <text evidence="8">The sequence shown here is derived from an EMBL/GenBank/DDBJ whole genome shotgun (WGS) entry which is preliminary data.</text>
</comment>
<protein>
    <recommendedName>
        <fullName evidence="7">BHLH domain-containing protein</fullName>
    </recommendedName>
</protein>
<dbReference type="EMBL" id="JAVXUP010000197">
    <property type="protein sequence ID" value="KAK3034540.1"/>
    <property type="molecule type" value="Genomic_DNA"/>
</dbReference>
<dbReference type="InterPro" id="IPR025610">
    <property type="entry name" value="MYC/MYB_N"/>
</dbReference>
<dbReference type="SUPFAM" id="SSF47459">
    <property type="entry name" value="HLH, helix-loop-helix DNA-binding domain"/>
    <property type="match status" value="1"/>
</dbReference>
<evidence type="ECO:0000256" key="3">
    <source>
        <dbReference type="ARBA" id="ARBA00023159"/>
    </source>
</evidence>
<dbReference type="AlphaFoldDB" id="A0AA88X230"/>
<organism evidence="8 9">
    <name type="scientific">Escallonia herrerae</name>
    <dbReference type="NCBI Taxonomy" id="1293975"/>
    <lineage>
        <taxon>Eukaryota</taxon>
        <taxon>Viridiplantae</taxon>
        <taxon>Streptophyta</taxon>
        <taxon>Embryophyta</taxon>
        <taxon>Tracheophyta</taxon>
        <taxon>Spermatophyta</taxon>
        <taxon>Magnoliopsida</taxon>
        <taxon>eudicotyledons</taxon>
        <taxon>Gunneridae</taxon>
        <taxon>Pentapetalae</taxon>
        <taxon>asterids</taxon>
        <taxon>campanulids</taxon>
        <taxon>Escalloniales</taxon>
        <taxon>Escalloniaceae</taxon>
        <taxon>Escallonia</taxon>
    </lineage>
</organism>
<name>A0AA88X230_9ASTE</name>